<dbReference type="AlphaFoldDB" id="A0A4U5U6Y4"/>
<gene>
    <name evidence="3" type="ORF">D9C73_003654</name>
</gene>
<dbReference type="InterPro" id="IPR004210">
    <property type="entry name" value="BESS_motif"/>
</dbReference>
<dbReference type="GO" id="GO:0005634">
    <property type="term" value="C:nucleus"/>
    <property type="evidence" value="ECO:0007669"/>
    <property type="project" value="UniProtKB-SubCell"/>
</dbReference>
<reference evidence="3 4" key="1">
    <citation type="submission" date="2019-01" db="EMBL/GenBank/DDBJ databases">
        <title>Genome Assembly of Collichthys lucidus.</title>
        <authorList>
            <person name="Cai M."/>
            <person name="Xiao S."/>
        </authorList>
    </citation>
    <scope>NUCLEOTIDE SEQUENCE [LARGE SCALE GENOMIC DNA]</scope>
    <source>
        <strain evidence="3">JT15FE1705JMU</strain>
        <tissue evidence="3">Muscle</tissue>
    </source>
</reference>
<keyword evidence="1" id="KW-0539">Nucleus</keyword>
<dbReference type="PROSITE" id="PS51031">
    <property type="entry name" value="BESS"/>
    <property type="match status" value="1"/>
</dbReference>
<comment type="subcellular location">
    <subcellularLocation>
        <location evidence="1">Nucleus</location>
    </subcellularLocation>
</comment>
<evidence type="ECO:0000313" key="3">
    <source>
        <dbReference type="EMBL" id="TKS69588.1"/>
    </source>
</evidence>
<evidence type="ECO:0000259" key="2">
    <source>
        <dbReference type="PROSITE" id="PS51031"/>
    </source>
</evidence>
<name>A0A4U5U6Y4_COLLU</name>
<feature type="domain" description="BESS" evidence="2">
    <location>
        <begin position="187"/>
        <end position="226"/>
    </location>
</feature>
<dbReference type="EMBL" id="CM014081">
    <property type="protein sequence ID" value="TKS69588.1"/>
    <property type="molecule type" value="Genomic_DNA"/>
</dbReference>
<dbReference type="Proteomes" id="UP000298787">
    <property type="component" value="Chromosome 4"/>
</dbReference>
<accession>A0A4U5U6Y4</accession>
<evidence type="ECO:0000313" key="4">
    <source>
        <dbReference type="Proteomes" id="UP000298787"/>
    </source>
</evidence>
<dbReference type="GO" id="GO:0003677">
    <property type="term" value="F:DNA binding"/>
    <property type="evidence" value="ECO:0007669"/>
    <property type="project" value="InterPro"/>
</dbReference>
<keyword evidence="4" id="KW-1185">Reference proteome</keyword>
<evidence type="ECO:0000256" key="1">
    <source>
        <dbReference type="PROSITE-ProRule" id="PRU00371"/>
    </source>
</evidence>
<protein>
    <recommendedName>
        <fullName evidence="2">BESS domain-containing protein</fullName>
    </recommendedName>
</protein>
<sequence>MATGFNFSVATMDTDKQPEVHVSIQKGFSFPALQKCKDCCTPAKFHCPFCLPTFYKPTKYSKTMTHLENHLKRAIFIGEYTIHKCALGCSTHAHYHCLYCTATLMKTNFTTHLVWCLKTKQGQGQNLSNMQESNGNRDNIIILNSGERGEEASRSSTQSVIPITMMSTEQGSCKCDRSVQTNFEKPQDCDEFYFMSLVKLFKKLSPQKKADVRMKIERLLFEAEFE</sequence>
<dbReference type="Pfam" id="PF02944">
    <property type="entry name" value="BESS"/>
    <property type="match status" value="1"/>
</dbReference>
<organism evidence="3 4">
    <name type="scientific">Collichthys lucidus</name>
    <name type="common">Big head croaker</name>
    <name type="synonym">Sciaena lucida</name>
    <dbReference type="NCBI Taxonomy" id="240159"/>
    <lineage>
        <taxon>Eukaryota</taxon>
        <taxon>Metazoa</taxon>
        <taxon>Chordata</taxon>
        <taxon>Craniata</taxon>
        <taxon>Vertebrata</taxon>
        <taxon>Euteleostomi</taxon>
        <taxon>Actinopterygii</taxon>
        <taxon>Neopterygii</taxon>
        <taxon>Teleostei</taxon>
        <taxon>Neoteleostei</taxon>
        <taxon>Acanthomorphata</taxon>
        <taxon>Eupercaria</taxon>
        <taxon>Sciaenidae</taxon>
        <taxon>Collichthys</taxon>
    </lineage>
</organism>
<proteinExistence type="predicted"/>